<organism evidence="2 3">
    <name type="scientific">Lupinus albus</name>
    <name type="common">White lupine</name>
    <name type="synonym">Lupinus termis</name>
    <dbReference type="NCBI Taxonomy" id="3870"/>
    <lineage>
        <taxon>Eukaryota</taxon>
        <taxon>Viridiplantae</taxon>
        <taxon>Streptophyta</taxon>
        <taxon>Embryophyta</taxon>
        <taxon>Tracheophyta</taxon>
        <taxon>Spermatophyta</taxon>
        <taxon>Magnoliopsida</taxon>
        <taxon>eudicotyledons</taxon>
        <taxon>Gunneridae</taxon>
        <taxon>Pentapetalae</taxon>
        <taxon>rosids</taxon>
        <taxon>fabids</taxon>
        <taxon>Fabales</taxon>
        <taxon>Fabaceae</taxon>
        <taxon>Papilionoideae</taxon>
        <taxon>50 kb inversion clade</taxon>
        <taxon>genistoids sensu lato</taxon>
        <taxon>core genistoids</taxon>
        <taxon>Genisteae</taxon>
        <taxon>Lupinus</taxon>
    </lineage>
</organism>
<protein>
    <submittedName>
        <fullName evidence="2">Uncharacterized protein</fullName>
    </submittedName>
</protein>
<dbReference type="Proteomes" id="UP000447434">
    <property type="component" value="Chromosome 21"/>
</dbReference>
<sequence>MWNIISNYFLHTKLCFLFKIHVAYRILISLILVIRFHFSKKYMCNFPLTFFLNKKIK</sequence>
<keyword evidence="3" id="KW-1185">Reference proteome</keyword>
<evidence type="ECO:0000313" key="2">
    <source>
        <dbReference type="EMBL" id="KAE9590359.1"/>
    </source>
</evidence>
<evidence type="ECO:0000313" key="3">
    <source>
        <dbReference type="Proteomes" id="UP000447434"/>
    </source>
</evidence>
<reference evidence="3" key="1">
    <citation type="journal article" date="2020" name="Nat. Commun.">
        <title>Genome sequence of the cluster root forming white lupin.</title>
        <authorList>
            <person name="Hufnagel B."/>
            <person name="Marques A."/>
            <person name="Soriano A."/>
            <person name="Marques L."/>
            <person name="Divol F."/>
            <person name="Doumas P."/>
            <person name="Sallet E."/>
            <person name="Mancinotti D."/>
            <person name="Carrere S."/>
            <person name="Marande W."/>
            <person name="Arribat S."/>
            <person name="Keller J."/>
            <person name="Huneau C."/>
            <person name="Blein T."/>
            <person name="Aime D."/>
            <person name="Laguerre M."/>
            <person name="Taylor J."/>
            <person name="Schubert V."/>
            <person name="Nelson M."/>
            <person name="Geu-Flores F."/>
            <person name="Crespi M."/>
            <person name="Gallardo-Guerrero K."/>
            <person name="Delaux P.-M."/>
            <person name="Salse J."/>
            <person name="Berges H."/>
            <person name="Guyot R."/>
            <person name="Gouzy J."/>
            <person name="Peret B."/>
        </authorList>
    </citation>
    <scope>NUCLEOTIDE SEQUENCE [LARGE SCALE GENOMIC DNA]</scope>
    <source>
        <strain evidence="3">cv. Amiga</strain>
    </source>
</reference>
<feature type="transmembrane region" description="Helical" evidence="1">
    <location>
        <begin position="20"/>
        <end position="38"/>
    </location>
</feature>
<proteinExistence type="predicted"/>
<accession>A0A6A4NSI8</accession>
<dbReference type="EMBL" id="WOCE01000021">
    <property type="protein sequence ID" value="KAE9590359.1"/>
    <property type="molecule type" value="Genomic_DNA"/>
</dbReference>
<comment type="caution">
    <text evidence="2">The sequence shown here is derived from an EMBL/GenBank/DDBJ whole genome shotgun (WGS) entry which is preliminary data.</text>
</comment>
<evidence type="ECO:0000256" key="1">
    <source>
        <dbReference type="SAM" id="Phobius"/>
    </source>
</evidence>
<keyword evidence="1" id="KW-1133">Transmembrane helix</keyword>
<gene>
    <name evidence="2" type="ORF">Lalb_Chr21g0318761</name>
</gene>
<dbReference type="AlphaFoldDB" id="A0A6A4NSI8"/>
<keyword evidence="1" id="KW-0472">Membrane</keyword>
<keyword evidence="1" id="KW-0812">Transmembrane</keyword>
<name>A0A6A4NSI8_LUPAL</name>